<accession>W2PLD8</accession>
<dbReference type="EMBL" id="KI669622">
    <property type="protein sequence ID" value="ETN01803.1"/>
    <property type="molecule type" value="Genomic_DNA"/>
</dbReference>
<organism evidence="3 4">
    <name type="scientific">Phytophthora nicotianae (strain INRA-310)</name>
    <name type="common">Phytophthora parasitica</name>
    <dbReference type="NCBI Taxonomy" id="761204"/>
    <lineage>
        <taxon>Eukaryota</taxon>
        <taxon>Sar</taxon>
        <taxon>Stramenopiles</taxon>
        <taxon>Oomycota</taxon>
        <taxon>Peronosporomycetes</taxon>
        <taxon>Peronosporales</taxon>
        <taxon>Peronosporaceae</taxon>
        <taxon>Phytophthora</taxon>
    </lineage>
</organism>
<feature type="domain" description="ZSWIM1/3 RNaseH-like" evidence="2">
    <location>
        <begin position="186"/>
        <end position="271"/>
    </location>
</feature>
<evidence type="ECO:0000313" key="3">
    <source>
        <dbReference type="EMBL" id="ETN01803.1"/>
    </source>
</evidence>
<dbReference type="Pfam" id="PF21056">
    <property type="entry name" value="ZSWIM1-3_RNaseH-like"/>
    <property type="match status" value="1"/>
</dbReference>
<feature type="region of interest" description="Disordered" evidence="1">
    <location>
        <begin position="1"/>
        <end position="28"/>
    </location>
</feature>
<proteinExistence type="predicted"/>
<evidence type="ECO:0000259" key="2">
    <source>
        <dbReference type="Pfam" id="PF21056"/>
    </source>
</evidence>
<dbReference type="PANTHER" id="PTHR31569:SF4">
    <property type="entry name" value="SWIM-TYPE DOMAIN-CONTAINING PROTEIN"/>
    <property type="match status" value="1"/>
</dbReference>
<dbReference type="Proteomes" id="UP000018817">
    <property type="component" value="Unassembled WGS sequence"/>
</dbReference>
<dbReference type="STRING" id="761204.W2PLD8"/>
<evidence type="ECO:0000256" key="1">
    <source>
        <dbReference type="SAM" id="MobiDB-lite"/>
    </source>
</evidence>
<dbReference type="GeneID" id="20185944"/>
<sequence>MSGARTSLRERTNNQVTTRNKKIQASGSNATLAPEGWINYRKAYVCTHAGKYSLRGQGKRKRQQSRALVCATQINACGQVVDGREPTFTLRITSSRLEHNHPLNKRFFNQYPHNRTALEPEVVTTVNALRKAGAKEENILVYIHDNSTCNPTLQDVHNLVGKLKKQEHTANTSAKRLKQWMVEFSEQTGNVERIFVDTVQEKHTRELFNLYPVVLMIDATHGTNLSKYKVFSIMTHDAFDNEQFVQHAIMRNERTSTLLTALEEFERDNPS</sequence>
<reference evidence="4" key="1">
    <citation type="submission" date="2011-12" db="EMBL/GenBank/DDBJ databases">
        <authorList>
            <consortium name="The Broad Institute Genome Sequencing Platform"/>
            <person name="Russ C."/>
            <person name="Tyler B."/>
            <person name="Panabieres F."/>
            <person name="Shan W."/>
            <person name="Tripathy S."/>
            <person name="Grunwald N."/>
            <person name="Machado M."/>
            <person name="Young S.K."/>
            <person name="Zeng Q."/>
            <person name="Gargeya S."/>
            <person name="Fitzgerald M."/>
            <person name="Haas B."/>
            <person name="Abouelleil A."/>
            <person name="Alvarado L."/>
            <person name="Arachchi H.M."/>
            <person name="Berlin A."/>
            <person name="Chapman S.B."/>
            <person name="Gearin G."/>
            <person name="Goldberg J."/>
            <person name="Griggs A."/>
            <person name="Gujja S."/>
            <person name="Hansen M."/>
            <person name="Heiman D."/>
            <person name="Howarth C."/>
            <person name="Larimer J."/>
            <person name="Lui A."/>
            <person name="MacDonald P.J.P."/>
            <person name="McCowen C."/>
            <person name="Montmayeur A."/>
            <person name="Murphy C."/>
            <person name="Neiman D."/>
            <person name="Pearson M."/>
            <person name="Priest M."/>
            <person name="Roberts A."/>
            <person name="Saif S."/>
            <person name="Shea T."/>
            <person name="Sisk P."/>
            <person name="Stolte C."/>
            <person name="Sykes S."/>
            <person name="Wortman J."/>
            <person name="Nusbaum C."/>
            <person name="Birren B."/>
        </authorList>
    </citation>
    <scope>NUCLEOTIDE SEQUENCE [LARGE SCALE GENOMIC DNA]</scope>
    <source>
        <strain evidence="4">INRA-310</strain>
    </source>
</reference>
<dbReference type="VEuPathDB" id="FungiDB:PPTG_16891"/>
<dbReference type="PANTHER" id="PTHR31569">
    <property type="entry name" value="SWIM-TYPE DOMAIN-CONTAINING PROTEIN"/>
    <property type="match status" value="1"/>
</dbReference>
<evidence type="ECO:0000313" key="4">
    <source>
        <dbReference type="Proteomes" id="UP000018817"/>
    </source>
</evidence>
<dbReference type="OMA" id="DCDVQIN"/>
<gene>
    <name evidence="3" type="ORF">PPTG_16891</name>
</gene>
<dbReference type="InterPro" id="IPR048324">
    <property type="entry name" value="ZSWIM1-3_RNaseH-like"/>
</dbReference>
<name>W2PLD8_PHYN3</name>
<protein>
    <recommendedName>
        <fullName evidence="2">ZSWIM1/3 RNaseH-like domain-containing protein</fullName>
    </recommendedName>
</protein>
<feature type="compositionally biased region" description="Polar residues" evidence="1">
    <location>
        <begin position="13"/>
        <end position="28"/>
    </location>
</feature>
<dbReference type="RefSeq" id="XP_008912882.1">
    <property type="nucleotide sequence ID" value="XM_008914634.1"/>
</dbReference>
<dbReference type="InterPro" id="IPR052579">
    <property type="entry name" value="Zinc_finger_SWIM"/>
</dbReference>
<reference evidence="3 4" key="2">
    <citation type="submission" date="2013-11" db="EMBL/GenBank/DDBJ databases">
        <title>The Genome Sequence of Phytophthora parasitica INRA-310.</title>
        <authorList>
            <consortium name="The Broad Institute Genomics Platform"/>
            <person name="Russ C."/>
            <person name="Tyler B."/>
            <person name="Panabieres F."/>
            <person name="Shan W."/>
            <person name="Tripathy S."/>
            <person name="Grunwald N."/>
            <person name="Machado M."/>
            <person name="Johnson C.S."/>
            <person name="Arredondo F."/>
            <person name="Hong C."/>
            <person name="Coffey M."/>
            <person name="Young S.K."/>
            <person name="Zeng Q."/>
            <person name="Gargeya S."/>
            <person name="Fitzgerald M."/>
            <person name="Abouelleil A."/>
            <person name="Alvarado L."/>
            <person name="Chapman S.B."/>
            <person name="Gainer-Dewar J."/>
            <person name="Goldberg J."/>
            <person name="Griggs A."/>
            <person name="Gujja S."/>
            <person name="Hansen M."/>
            <person name="Howarth C."/>
            <person name="Imamovic A."/>
            <person name="Ireland A."/>
            <person name="Larimer J."/>
            <person name="McCowan C."/>
            <person name="Murphy C."/>
            <person name="Pearson M."/>
            <person name="Poon T.W."/>
            <person name="Priest M."/>
            <person name="Roberts A."/>
            <person name="Saif S."/>
            <person name="Shea T."/>
            <person name="Sykes S."/>
            <person name="Wortman J."/>
            <person name="Nusbaum C."/>
            <person name="Birren B."/>
        </authorList>
    </citation>
    <scope>NUCLEOTIDE SEQUENCE [LARGE SCALE GENOMIC DNA]</scope>
    <source>
        <strain evidence="3 4">INRA-310</strain>
    </source>
</reference>
<dbReference type="AlphaFoldDB" id="W2PLD8"/>